<keyword evidence="2" id="KW-1185">Reference proteome</keyword>
<accession>A0ACB9G7V0</accession>
<name>A0ACB9G7V0_CICIN</name>
<evidence type="ECO:0000313" key="2">
    <source>
        <dbReference type="Proteomes" id="UP001055811"/>
    </source>
</evidence>
<gene>
    <name evidence="1" type="ORF">L2E82_09213</name>
</gene>
<reference evidence="2" key="1">
    <citation type="journal article" date="2022" name="Mol. Ecol. Resour.">
        <title>The genomes of chicory, endive, great burdock and yacon provide insights into Asteraceae palaeo-polyploidization history and plant inulin production.</title>
        <authorList>
            <person name="Fan W."/>
            <person name="Wang S."/>
            <person name="Wang H."/>
            <person name="Wang A."/>
            <person name="Jiang F."/>
            <person name="Liu H."/>
            <person name="Zhao H."/>
            <person name="Xu D."/>
            <person name="Zhang Y."/>
        </authorList>
    </citation>
    <scope>NUCLEOTIDE SEQUENCE [LARGE SCALE GENOMIC DNA]</scope>
    <source>
        <strain evidence="2">cv. Punajuju</strain>
    </source>
</reference>
<comment type="caution">
    <text evidence="1">The sequence shown here is derived from an EMBL/GenBank/DDBJ whole genome shotgun (WGS) entry which is preliminary data.</text>
</comment>
<organism evidence="1 2">
    <name type="scientific">Cichorium intybus</name>
    <name type="common">Chicory</name>
    <dbReference type="NCBI Taxonomy" id="13427"/>
    <lineage>
        <taxon>Eukaryota</taxon>
        <taxon>Viridiplantae</taxon>
        <taxon>Streptophyta</taxon>
        <taxon>Embryophyta</taxon>
        <taxon>Tracheophyta</taxon>
        <taxon>Spermatophyta</taxon>
        <taxon>Magnoliopsida</taxon>
        <taxon>eudicotyledons</taxon>
        <taxon>Gunneridae</taxon>
        <taxon>Pentapetalae</taxon>
        <taxon>asterids</taxon>
        <taxon>campanulids</taxon>
        <taxon>Asterales</taxon>
        <taxon>Asteraceae</taxon>
        <taxon>Cichorioideae</taxon>
        <taxon>Cichorieae</taxon>
        <taxon>Cichoriinae</taxon>
        <taxon>Cichorium</taxon>
    </lineage>
</organism>
<sequence length="118" mass="13854">METLQEQVETLTKLMAALEIPEEVKDENIENDVEVVYDFTSDEENPYNNPYTNFGIKRNKSYVEDDYQNQYKYGPPSLEENYLYRQGYEPIEDSDVDSDIDIYAYTTDSNSESDIDNE</sequence>
<dbReference type="Proteomes" id="UP001055811">
    <property type="component" value="Linkage Group LG02"/>
</dbReference>
<protein>
    <submittedName>
        <fullName evidence="1">Uncharacterized protein</fullName>
    </submittedName>
</protein>
<evidence type="ECO:0000313" key="1">
    <source>
        <dbReference type="EMBL" id="KAI3779492.1"/>
    </source>
</evidence>
<proteinExistence type="predicted"/>
<reference evidence="1 2" key="2">
    <citation type="journal article" date="2022" name="Mol. Ecol. Resour.">
        <title>The genomes of chicory, endive, great burdock and yacon provide insights into Asteraceae paleo-polyploidization history and plant inulin production.</title>
        <authorList>
            <person name="Fan W."/>
            <person name="Wang S."/>
            <person name="Wang H."/>
            <person name="Wang A."/>
            <person name="Jiang F."/>
            <person name="Liu H."/>
            <person name="Zhao H."/>
            <person name="Xu D."/>
            <person name="Zhang Y."/>
        </authorList>
    </citation>
    <scope>NUCLEOTIDE SEQUENCE [LARGE SCALE GENOMIC DNA]</scope>
    <source>
        <strain evidence="2">cv. Punajuju</strain>
        <tissue evidence="1">Leaves</tissue>
    </source>
</reference>
<dbReference type="EMBL" id="CM042010">
    <property type="protein sequence ID" value="KAI3779492.1"/>
    <property type="molecule type" value="Genomic_DNA"/>
</dbReference>